<keyword evidence="1" id="KW-0812">Transmembrane</keyword>
<gene>
    <name evidence="2" type="ORF">XIS1_1410001</name>
</gene>
<organism evidence="2 3">
    <name type="scientific">Xenorhabdus innexi</name>
    <dbReference type="NCBI Taxonomy" id="290109"/>
    <lineage>
        <taxon>Bacteria</taxon>
        <taxon>Pseudomonadati</taxon>
        <taxon>Pseudomonadota</taxon>
        <taxon>Gammaproteobacteria</taxon>
        <taxon>Enterobacterales</taxon>
        <taxon>Morganellaceae</taxon>
        <taxon>Xenorhabdus</taxon>
    </lineage>
</organism>
<evidence type="ECO:0000256" key="1">
    <source>
        <dbReference type="SAM" id="Phobius"/>
    </source>
</evidence>
<dbReference type="Proteomes" id="UP000196435">
    <property type="component" value="Unassembled WGS sequence"/>
</dbReference>
<sequence>MAFDFFVNLKKVALSFYLLKEAVFLIFISSIFFRVIDSLFEYTTAVEKRWI</sequence>
<protein>
    <submittedName>
        <fullName evidence="2">Uncharacterized protein</fullName>
    </submittedName>
</protein>
<dbReference type="EMBL" id="FTLG01000048">
    <property type="protein sequence ID" value="SIP72262.1"/>
    <property type="molecule type" value="Genomic_DNA"/>
</dbReference>
<name>A0A1N6MTW1_9GAMM</name>
<feature type="transmembrane region" description="Helical" evidence="1">
    <location>
        <begin position="12"/>
        <end position="33"/>
    </location>
</feature>
<dbReference type="AlphaFoldDB" id="A0A1N6MTW1"/>
<keyword evidence="1" id="KW-0472">Membrane</keyword>
<evidence type="ECO:0000313" key="3">
    <source>
        <dbReference type="Proteomes" id="UP000196435"/>
    </source>
</evidence>
<evidence type="ECO:0000313" key="2">
    <source>
        <dbReference type="EMBL" id="SIP72262.1"/>
    </source>
</evidence>
<keyword evidence="1" id="KW-1133">Transmembrane helix</keyword>
<proteinExistence type="predicted"/>
<accession>A0A1N6MTW1</accession>
<reference evidence="3" key="1">
    <citation type="submission" date="2016-12" db="EMBL/GenBank/DDBJ databases">
        <authorList>
            <person name="Gaudriault S."/>
        </authorList>
    </citation>
    <scope>NUCLEOTIDE SEQUENCE [LARGE SCALE GENOMIC DNA]</scope>
    <source>
        <strain evidence="3">HGB1681 (deposited as PTA-6826 in the American Type Culture Collection)</strain>
    </source>
</reference>